<dbReference type="InterPro" id="IPR003594">
    <property type="entry name" value="HATPase_dom"/>
</dbReference>
<proteinExistence type="predicted"/>
<evidence type="ECO:0000256" key="3">
    <source>
        <dbReference type="ARBA" id="ARBA00022679"/>
    </source>
</evidence>
<evidence type="ECO:0000259" key="8">
    <source>
        <dbReference type="PROSITE" id="PS50109"/>
    </source>
</evidence>
<evidence type="ECO:0000256" key="5">
    <source>
        <dbReference type="ARBA" id="ARBA00022777"/>
    </source>
</evidence>
<dbReference type="GO" id="GO:0000160">
    <property type="term" value="P:phosphorelay signal transduction system"/>
    <property type="evidence" value="ECO:0007669"/>
    <property type="project" value="UniProtKB-KW"/>
</dbReference>
<feature type="domain" description="Histidine kinase" evidence="8">
    <location>
        <begin position="139"/>
        <end position="345"/>
    </location>
</feature>
<dbReference type="CDD" id="cd00075">
    <property type="entry name" value="HATPase"/>
    <property type="match status" value="1"/>
</dbReference>
<name>A0A7V5PQF0_CALAY</name>
<protein>
    <recommendedName>
        <fullName evidence="2">histidine kinase</fullName>
        <ecNumber evidence="2">2.7.13.3</ecNumber>
    </recommendedName>
</protein>
<dbReference type="PANTHER" id="PTHR43065">
    <property type="entry name" value="SENSOR HISTIDINE KINASE"/>
    <property type="match status" value="1"/>
</dbReference>
<dbReference type="Proteomes" id="UP000886124">
    <property type="component" value="Unassembled WGS sequence"/>
</dbReference>
<accession>A0A7V5PQF0</accession>
<gene>
    <name evidence="9" type="ORF">ENJ89_09100</name>
</gene>
<sequence length="346" mass="39628">MDLLALVKDSATRQELAHKVFDFLTAQDHRLVALVEHRDHPEPFVFLQALNPFSREDWREEMAALNPDQVKPELPLGFGDRYVNYFGRSDGWDAQQPFYVFVFSDTPERSSVDLLQNWRLLDQGYLQAERFQRENLNVEWANLISQLLHDINSLVELTPKENINEELKIRLEYQKKVQEKLLLYIRPLELMTSRLPVKQLLDHSLQIMGLRLDDFVLTISNDLSDIKVDAELFSRAFNELVANAMLATGKNQRKIAIRATIAAGGSPFIPHQWLKLEVEDRGNGINADFLEFVTEPFFTTRKAAGYTGLGLALAKKIIESHGGVLELYSESGRGTTAVVYLPMREK</sequence>
<evidence type="ECO:0000256" key="2">
    <source>
        <dbReference type="ARBA" id="ARBA00012438"/>
    </source>
</evidence>
<keyword evidence="3" id="KW-0808">Transferase</keyword>
<dbReference type="SUPFAM" id="SSF55874">
    <property type="entry name" value="ATPase domain of HSP90 chaperone/DNA topoisomerase II/histidine kinase"/>
    <property type="match status" value="1"/>
</dbReference>
<evidence type="ECO:0000256" key="4">
    <source>
        <dbReference type="ARBA" id="ARBA00022741"/>
    </source>
</evidence>
<evidence type="ECO:0000256" key="6">
    <source>
        <dbReference type="ARBA" id="ARBA00022840"/>
    </source>
</evidence>
<evidence type="ECO:0000256" key="7">
    <source>
        <dbReference type="ARBA" id="ARBA00023012"/>
    </source>
</evidence>
<dbReference type="InterPro" id="IPR036890">
    <property type="entry name" value="HATPase_C_sf"/>
</dbReference>
<dbReference type="AlphaFoldDB" id="A0A7V5PQF0"/>
<dbReference type="InterPro" id="IPR005467">
    <property type="entry name" value="His_kinase_dom"/>
</dbReference>
<dbReference type="PRINTS" id="PR00344">
    <property type="entry name" value="BCTRLSENSOR"/>
</dbReference>
<dbReference type="Pfam" id="PF02518">
    <property type="entry name" value="HATPase_c"/>
    <property type="match status" value="1"/>
</dbReference>
<evidence type="ECO:0000313" key="9">
    <source>
        <dbReference type="EMBL" id="HHJ53336.1"/>
    </source>
</evidence>
<comment type="catalytic activity">
    <reaction evidence="1">
        <text>ATP + protein L-histidine = ADP + protein N-phospho-L-histidine.</text>
        <dbReference type="EC" id="2.7.13.3"/>
    </reaction>
</comment>
<keyword evidence="5" id="KW-0418">Kinase</keyword>
<comment type="caution">
    <text evidence="9">The sequence shown here is derived from an EMBL/GenBank/DDBJ whole genome shotgun (WGS) entry which is preliminary data.</text>
</comment>
<dbReference type="Gene3D" id="3.30.565.10">
    <property type="entry name" value="Histidine kinase-like ATPase, C-terminal domain"/>
    <property type="match status" value="1"/>
</dbReference>
<dbReference type="EC" id="2.7.13.3" evidence="2"/>
<dbReference type="SMART" id="SM00387">
    <property type="entry name" value="HATPase_c"/>
    <property type="match status" value="1"/>
</dbReference>
<keyword evidence="4" id="KW-0547">Nucleotide-binding</keyword>
<keyword evidence="6" id="KW-0067">ATP-binding</keyword>
<reference evidence="9" key="1">
    <citation type="journal article" date="2020" name="mSystems">
        <title>Genome- and Community-Level Interaction Insights into Carbon Utilization and Element Cycling Functions of Hydrothermarchaeota in Hydrothermal Sediment.</title>
        <authorList>
            <person name="Zhou Z."/>
            <person name="Liu Y."/>
            <person name="Xu W."/>
            <person name="Pan J."/>
            <person name="Luo Z.H."/>
            <person name="Li M."/>
        </authorList>
    </citation>
    <scope>NUCLEOTIDE SEQUENCE [LARGE SCALE GENOMIC DNA]</scope>
    <source>
        <strain evidence="9">HyVt-527</strain>
    </source>
</reference>
<dbReference type="PROSITE" id="PS50109">
    <property type="entry name" value="HIS_KIN"/>
    <property type="match status" value="1"/>
</dbReference>
<organism evidence="9">
    <name type="scientific">Caldithrix abyssi</name>
    <dbReference type="NCBI Taxonomy" id="187145"/>
    <lineage>
        <taxon>Bacteria</taxon>
        <taxon>Pseudomonadati</taxon>
        <taxon>Calditrichota</taxon>
        <taxon>Calditrichia</taxon>
        <taxon>Calditrichales</taxon>
        <taxon>Calditrichaceae</taxon>
        <taxon>Caldithrix</taxon>
    </lineage>
</organism>
<keyword evidence="7" id="KW-0902">Two-component regulatory system</keyword>
<dbReference type="GO" id="GO:0004673">
    <property type="term" value="F:protein histidine kinase activity"/>
    <property type="evidence" value="ECO:0007669"/>
    <property type="project" value="UniProtKB-EC"/>
</dbReference>
<dbReference type="GO" id="GO:0005524">
    <property type="term" value="F:ATP binding"/>
    <property type="evidence" value="ECO:0007669"/>
    <property type="project" value="UniProtKB-KW"/>
</dbReference>
<evidence type="ECO:0000256" key="1">
    <source>
        <dbReference type="ARBA" id="ARBA00000085"/>
    </source>
</evidence>
<dbReference type="InterPro" id="IPR004358">
    <property type="entry name" value="Sig_transdc_His_kin-like_C"/>
</dbReference>
<dbReference type="EMBL" id="DROD01000583">
    <property type="protein sequence ID" value="HHJ53336.1"/>
    <property type="molecule type" value="Genomic_DNA"/>
</dbReference>
<dbReference type="PANTHER" id="PTHR43065:SF46">
    <property type="entry name" value="C4-DICARBOXYLATE TRANSPORT SENSOR PROTEIN DCTB"/>
    <property type="match status" value="1"/>
</dbReference>